<dbReference type="EMBL" id="ML736297">
    <property type="protein sequence ID" value="KAE8374003.1"/>
    <property type="molecule type" value="Genomic_DNA"/>
</dbReference>
<keyword evidence="2" id="KW-1185">Reference proteome</keyword>
<gene>
    <name evidence="1" type="ORF">BDV26DRAFT_296409</name>
</gene>
<protein>
    <submittedName>
        <fullName evidence="1">Uncharacterized protein</fullName>
    </submittedName>
</protein>
<evidence type="ECO:0000313" key="1">
    <source>
        <dbReference type="EMBL" id="KAE8374003.1"/>
    </source>
</evidence>
<accession>A0A5N7AW88</accession>
<sequence>MPEQCSPGSTVGRRETVHNQVVMVRSGTIECDSLSLQNGGTSSSSHRVTDDLQHLEYLLSDPFFLQSYWDLYSNKWLLPTNKIPKCERDFEIAYQRWRRKTARVYDAKKWAEASKSWIEPFLKERDFGDAILQRRRRLMGIQPVARPRLEGEPQETLPDYNDACGSPVGKREEEINTLMEAYWESNRLISSVRIEIDMVAYTVGSWIGLSVLTLVDAADGLVGAVRSHY</sequence>
<dbReference type="AlphaFoldDB" id="A0A5N7AW88"/>
<evidence type="ECO:0000313" key="2">
    <source>
        <dbReference type="Proteomes" id="UP000326198"/>
    </source>
</evidence>
<dbReference type="Proteomes" id="UP000326198">
    <property type="component" value="Unassembled WGS sequence"/>
</dbReference>
<name>A0A5N7AW88_9EURO</name>
<proteinExistence type="predicted"/>
<reference evidence="1 2" key="1">
    <citation type="submission" date="2019-04" db="EMBL/GenBank/DDBJ databases">
        <title>Friends and foes A comparative genomics studyof 23 Aspergillus species from section Flavi.</title>
        <authorList>
            <consortium name="DOE Joint Genome Institute"/>
            <person name="Kjaerbolling I."/>
            <person name="Vesth T."/>
            <person name="Frisvad J.C."/>
            <person name="Nybo J.L."/>
            <person name="Theobald S."/>
            <person name="Kildgaard S."/>
            <person name="Isbrandt T."/>
            <person name="Kuo A."/>
            <person name="Sato A."/>
            <person name="Lyhne E.K."/>
            <person name="Kogle M.E."/>
            <person name="Wiebenga A."/>
            <person name="Kun R.S."/>
            <person name="Lubbers R.J."/>
            <person name="Makela M.R."/>
            <person name="Barry K."/>
            <person name="Chovatia M."/>
            <person name="Clum A."/>
            <person name="Daum C."/>
            <person name="Haridas S."/>
            <person name="He G."/>
            <person name="LaButti K."/>
            <person name="Lipzen A."/>
            <person name="Mondo S."/>
            <person name="Riley R."/>
            <person name="Salamov A."/>
            <person name="Simmons B.A."/>
            <person name="Magnuson J.K."/>
            <person name="Henrissat B."/>
            <person name="Mortensen U.H."/>
            <person name="Larsen T.O."/>
            <person name="Devries R.P."/>
            <person name="Grigoriev I.V."/>
            <person name="Machida M."/>
            <person name="Baker S.E."/>
            <person name="Andersen M.R."/>
        </authorList>
    </citation>
    <scope>NUCLEOTIDE SEQUENCE [LARGE SCALE GENOMIC DNA]</scope>
    <source>
        <strain evidence="1 2">IBT 29228</strain>
    </source>
</reference>
<organism evidence="1 2">
    <name type="scientific">Aspergillus bertholletiae</name>
    <dbReference type="NCBI Taxonomy" id="1226010"/>
    <lineage>
        <taxon>Eukaryota</taxon>
        <taxon>Fungi</taxon>
        <taxon>Dikarya</taxon>
        <taxon>Ascomycota</taxon>
        <taxon>Pezizomycotina</taxon>
        <taxon>Eurotiomycetes</taxon>
        <taxon>Eurotiomycetidae</taxon>
        <taxon>Eurotiales</taxon>
        <taxon>Aspergillaceae</taxon>
        <taxon>Aspergillus</taxon>
        <taxon>Aspergillus subgen. Circumdati</taxon>
    </lineage>
</organism>
<dbReference type="OrthoDB" id="4467841at2759"/>